<reference evidence="2" key="1">
    <citation type="submission" date="2014-09" db="EMBL/GenBank/DDBJ databases">
        <authorList>
            <person name="Sharma Rahul"/>
            <person name="Thines Marco"/>
        </authorList>
    </citation>
    <scope>NUCLEOTIDE SEQUENCE [LARGE SCALE GENOMIC DNA]</scope>
</reference>
<name>A0A0P1AHP9_PLAHL</name>
<dbReference type="EMBL" id="CCYD01000523">
    <property type="protein sequence ID" value="CEG40687.1"/>
    <property type="molecule type" value="Genomic_DNA"/>
</dbReference>
<dbReference type="OrthoDB" id="10256179at2759"/>
<protein>
    <submittedName>
        <fullName evidence="1">Uncharacterized protein</fullName>
    </submittedName>
</protein>
<dbReference type="AlphaFoldDB" id="A0A0P1AHP9"/>
<dbReference type="RefSeq" id="XP_024577056.1">
    <property type="nucleotide sequence ID" value="XM_024726373.1"/>
</dbReference>
<accession>A0A0P1AHP9</accession>
<evidence type="ECO:0000313" key="1">
    <source>
        <dbReference type="EMBL" id="CEG40687.1"/>
    </source>
</evidence>
<evidence type="ECO:0000313" key="2">
    <source>
        <dbReference type="Proteomes" id="UP000054928"/>
    </source>
</evidence>
<proteinExistence type="predicted"/>
<sequence length="90" mass="10127">MMTTSSLKSALRQWTERSWLSMGEIPTFTVGEVFVYLWLDLYNQLGHCSTHNDKGLNSDIAQVACGTLHTAASEDLSIHLRMEKRRSVGP</sequence>
<organism evidence="1 2">
    <name type="scientific">Plasmopara halstedii</name>
    <name type="common">Downy mildew of sunflower</name>
    <dbReference type="NCBI Taxonomy" id="4781"/>
    <lineage>
        <taxon>Eukaryota</taxon>
        <taxon>Sar</taxon>
        <taxon>Stramenopiles</taxon>
        <taxon>Oomycota</taxon>
        <taxon>Peronosporomycetes</taxon>
        <taxon>Peronosporales</taxon>
        <taxon>Peronosporaceae</taxon>
        <taxon>Plasmopara</taxon>
    </lineage>
</organism>
<dbReference type="GeneID" id="36405927"/>
<keyword evidence="2" id="KW-1185">Reference proteome</keyword>
<dbReference type="Proteomes" id="UP000054928">
    <property type="component" value="Unassembled WGS sequence"/>
</dbReference>